<feature type="region of interest" description="Disordered" evidence="11">
    <location>
        <begin position="683"/>
        <end position="745"/>
    </location>
</feature>
<dbReference type="GO" id="GO:0005247">
    <property type="term" value="F:voltage-gated chloride channel activity"/>
    <property type="evidence" value="ECO:0007669"/>
    <property type="project" value="TreeGrafter"/>
</dbReference>
<dbReference type="InterPro" id="IPR001807">
    <property type="entry name" value="ClC"/>
</dbReference>
<evidence type="ECO:0000313" key="13">
    <source>
        <dbReference type="EMBL" id="NXA31190.1"/>
    </source>
</evidence>
<protein>
    <submittedName>
        <fullName evidence="13">CLCN2 protein</fullName>
    </submittedName>
</protein>
<dbReference type="SUPFAM" id="SSF54631">
    <property type="entry name" value="CBS-domain pair"/>
    <property type="match status" value="1"/>
</dbReference>
<feature type="transmembrane region" description="Helical" evidence="12">
    <location>
        <begin position="214"/>
        <end position="233"/>
    </location>
</feature>
<dbReference type="EMBL" id="VZSX01000003">
    <property type="protein sequence ID" value="NXA31190.1"/>
    <property type="molecule type" value="Genomic_DNA"/>
</dbReference>
<dbReference type="InterPro" id="IPR014743">
    <property type="entry name" value="Cl-channel_core"/>
</dbReference>
<dbReference type="GO" id="GO:0005886">
    <property type="term" value="C:plasma membrane"/>
    <property type="evidence" value="ECO:0007669"/>
    <property type="project" value="TreeGrafter"/>
</dbReference>
<evidence type="ECO:0000256" key="3">
    <source>
        <dbReference type="ARBA" id="ARBA00022692"/>
    </source>
</evidence>
<accession>A0A7K7UPV8</accession>
<feature type="region of interest" description="Disordered" evidence="11">
    <location>
        <begin position="1"/>
        <end position="23"/>
    </location>
</feature>
<feature type="transmembrane region" description="Helical" evidence="12">
    <location>
        <begin position="327"/>
        <end position="349"/>
    </location>
</feature>
<dbReference type="Gene3D" id="1.10.3080.10">
    <property type="entry name" value="Clc chloride channel"/>
    <property type="match status" value="1"/>
</dbReference>
<proteinExistence type="predicted"/>
<keyword evidence="9" id="KW-0407">Ion channel</keyword>
<keyword evidence="10" id="KW-0868">Chloride</keyword>
<keyword evidence="4" id="KW-0677">Repeat</keyword>
<evidence type="ECO:0000313" key="14">
    <source>
        <dbReference type="Proteomes" id="UP000533954"/>
    </source>
</evidence>
<evidence type="ECO:0000256" key="10">
    <source>
        <dbReference type="ARBA" id="ARBA00023214"/>
    </source>
</evidence>
<keyword evidence="9" id="KW-0869">Chloride channel</keyword>
<feature type="transmembrane region" description="Helical" evidence="12">
    <location>
        <begin position="245"/>
        <end position="269"/>
    </location>
</feature>
<keyword evidence="6" id="KW-0406">Ion transport</keyword>
<feature type="transmembrane region" description="Helical" evidence="12">
    <location>
        <begin position="281"/>
        <end position="301"/>
    </location>
</feature>
<dbReference type="PANTHER" id="PTHR45720">
    <property type="entry name" value="CHLORIDE CHANNEL PROTEIN 2"/>
    <property type="match status" value="1"/>
</dbReference>
<dbReference type="PANTHER" id="PTHR45720:SF6">
    <property type="entry name" value="CHLORIDE CHANNEL PROTEIN 2"/>
    <property type="match status" value="1"/>
</dbReference>
<evidence type="ECO:0000256" key="1">
    <source>
        <dbReference type="ARBA" id="ARBA00004141"/>
    </source>
</evidence>
<evidence type="ECO:0000256" key="11">
    <source>
        <dbReference type="SAM" id="MobiDB-lite"/>
    </source>
</evidence>
<feature type="transmembrane region" description="Helical" evidence="12">
    <location>
        <begin position="140"/>
        <end position="162"/>
    </location>
</feature>
<evidence type="ECO:0000256" key="6">
    <source>
        <dbReference type="ARBA" id="ARBA00023065"/>
    </source>
</evidence>
<dbReference type="FunFam" id="1.10.3080.10:FF:000002">
    <property type="entry name" value="Chloride channel 2c"/>
    <property type="match status" value="1"/>
</dbReference>
<feature type="transmembrane region" description="Helical" evidence="12">
    <location>
        <begin position="435"/>
        <end position="456"/>
    </location>
</feature>
<feature type="non-terminal residue" evidence="13">
    <location>
        <position position="1"/>
    </location>
</feature>
<keyword evidence="8 12" id="KW-0472">Membrane</keyword>
<dbReference type="OrthoDB" id="4564at2759"/>
<evidence type="ECO:0000256" key="5">
    <source>
        <dbReference type="ARBA" id="ARBA00022989"/>
    </source>
</evidence>
<keyword evidence="3 12" id="KW-0812">Transmembrane</keyword>
<feature type="transmembrane region" description="Helical" evidence="12">
    <location>
        <begin position="370"/>
        <end position="389"/>
    </location>
</feature>
<dbReference type="GO" id="GO:0034707">
    <property type="term" value="C:chloride channel complex"/>
    <property type="evidence" value="ECO:0007669"/>
    <property type="project" value="UniProtKB-KW"/>
</dbReference>
<sequence>RGRRGRGTAGTARPVPEPRAPSLSPQMYGRYTQDLGTFAKDEAARLRLQKERWDGGGGARPRRPSELLEYSQGRCAPCRVCAVQCQQFLISKVGEDWIFLILLGLVMALVSWAMDFAIATCLQAQKWMYGGLDTNVLLQYLAWVTYPTVLITFSAGFTQILAPQAVGSGIPEMKTILRGVVLKEYLTLKTFVAKVIGLTCALGSGMPLGKEGPFVHIASMCAALVSRFLSLFGGIYENEARNIEMLAAACAVGVGCCFAAPIGGVLFSIEVTSTFFAVRNYWRGFFAATFSAFIFRVLAVWNKDEETITALFKTRFRLDYPFDLQELPAFAVIGIASGFGGALFVYLNRKIVQFMRRQKTINRFLMKKRLLFPALVTLVISTLTFPPGFGQFMAGQLTQKDTLVTLFDNQTWAKQDVSEEYLGLLEAWHQPRSNIFVTLIVFILMKFWMSALATTIPVPCGAFMPVFIIGAAFGRLVGESMAAWFPEGIHTDGTGHCIVPGGYAVVGAAALSGAVTHTVSTAVIVFELTGQLSHILPVMIAVILANTVAQSLQPSLYDSIIRIKKLPYLPELGWGNHEKYNVRVEDIMVRDIRYVTLNCKYRDLQQVLQSTKMKSLALVESADSMILLGSIERTQVVALLSHQLSAERRLRARREKALAEQEGAAEDGHRLTDTGVRFQISTEASSFAPARSGSRKPLKPALKRVPSGLAESAPGKPGPCPALPEPQRGTPGPDRLPAPTAGTADHSGIALKSLFCANAPPEPAEAQGTAQRKTRHVRISLSEDVDVGDKMSPSEVLEWEEQQLEQPVDFSSAKIDPAPFQLVEHTSLHKVHT</sequence>
<dbReference type="SUPFAM" id="SSF81340">
    <property type="entry name" value="Clc chloride channel"/>
    <property type="match status" value="1"/>
</dbReference>
<keyword evidence="5 12" id="KW-1133">Transmembrane helix</keyword>
<dbReference type="Pfam" id="PF00654">
    <property type="entry name" value="Voltage_CLC"/>
    <property type="match status" value="1"/>
</dbReference>
<evidence type="ECO:0000256" key="9">
    <source>
        <dbReference type="ARBA" id="ARBA00023173"/>
    </source>
</evidence>
<comment type="caution">
    <text evidence="13">The sequence shown here is derived from an EMBL/GenBank/DDBJ whole genome shotgun (WGS) entry which is preliminary data.</text>
</comment>
<evidence type="ECO:0000256" key="12">
    <source>
        <dbReference type="SAM" id="Phobius"/>
    </source>
</evidence>
<feature type="compositionally biased region" description="Basic residues" evidence="11">
    <location>
        <begin position="693"/>
        <end position="702"/>
    </location>
</feature>
<evidence type="ECO:0000256" key="7">
    <source>
        <dbReference type="ARBA" id="ARBA00023122"/>
    </source>
</evidence>
<dbReference type="Proteomes" id="UP000533954">
    <property type="component" value="Unassembled WGS sequence"/>
</dbReference>
<evidence type="ECO:0000256" key="2">
    <source>
        <dbReference type="ARBA" id="ARBA00022448"/>
    </source>
</evidence>
<feature type="transmembrane region" description="Helical" evidence="12">
    <location>
        <begin position="97"/>
        <end position="120"/>
    </location>
</feature>
<keyword evidence="14" id="KW-1185">Reference proteome</keyword>
<dbReference type="InterPro" id="IPR046342">
    <property type="entry name" value="CBS_dom_sf"/>
</dbReference>
<organism evidence="13 14">
    <name type="scientific">Eudromia elegans</name>
    <name type="common">Elegant crested-tinamou</name>
    <dbReference type="NCBI Taxonomy" id="8805"/>
    <lineage>
        <taxon>Eukaryota</taxon>
        <taxon>Metazoa</taxon>
        <taxon>Chordata</taxon>
        <taxon>Craniata</taxon>
        <taxon>Vertebrata</taxon>
        <taxon>Euteleostomi</taxon>
        <taxon>Archelosauria</taxon>
        <taxon>Archosauria</taxon>
        <taxon>Dinosauria</taxon>
        <taxon>Saurischia</taxon>
        <taxon>Theropoda</taxon>
        <taxon>Coelurosauria</taxon>
        <taxon>Aves</taxon>
        <taxon>Palaeognathae</taxon>
        <taxon>Tinamiformes</taxon>
        <taxon>Tinamidae</taxon>
        <taxon>Eudromia</taxon>
    </lineage>
</organism>
<reference evidence="13 14" key="1">
    <citation type="submission" date="2019-09" db="EMBL/GenBank/DDBJ databases">
        <title>Bird 10,000 Genomes (B10K) Project - Family phase.</title>
        <authorList>
            <person name="Zhang G."/>
        </authorList>
    </citation>
    <scope>NUCLEOTIDE SEQUENCE [LARGE SCALE GENOMIC DNA]</scope>
    <source>
        <strain evidence="13">B10K-LSUMZ-16893</strain>
    </source>
</reference>
<keyword evidence="7" id="KW-0129">CBS domain</keyword>
<feature type="non-terminal residue" evidence="13">
    <location>
        <position position="833"/>
    </location>
</feature>
<dbReference type="AlphaFoldDB" id="A0A7K7UPV8"/>
<feature type="transmembrane region" description="Helical" evidence="12">
    <location>
        <begin position="463"/>
        <end position="485"/>
    </location>
</feature>
<gene>
    <name evidence="13" type="primary">Clcn2</name>
    <name evidence="13" type="ORF">EUDELE_R01339</name>
</gene>
<name>A0A7K7UPV8_EUDEL</name>
<dbReference type="CDD" id="cd03683">
    <property type="entry name" value="ClC_1_like"/>
    <property type="match status" value="1"/>
</dbReference>
<dbReference type="InterPro" id="IPR050970">
    <property type="entry name" value="Cl_channel_volt-gated"/>
</dbReference>
<dbReference type="Gene3D" id="3.10.580.10">
    <property type="entry name" value="CBS-domain"/>
    <property type="match status" value="2"/>
</dbReference>
<dbReference type="PRINTS" id="PR00762">
    <property type="entry name" value="CLCHANNEL"/>
</dbReference>
<evidence type="ECO:0000256" key="4">
    <source>
        <dbReference type="ARBA" id="ARBA00022737"/>
    </source>
</evidence>
<keyword evidence="2" id="KW-0813">Transport</keyword>
<comment type="subcellular location">
    <subcellularLocation>
        <location evidence="1">Membrane</location>
        <topology evidence="1">Multi-pass membrane protein</topology>
    </subcellularLocation>
</comment>
<evidence type="ECO:0000256" key="8">
    <source>
        <dbReference type="ARBA" id="ARBA00023136"/>
    </source>
</evidence>